<comment type="function">
    <text evidence="6">Also exhibits azoreductase activity. Catalyzes the reductive cleavage of the azo bond in aromatic azo compounds to the corresponding amines.</text>
</comment>
<dbReference type="PANTHER" id="PTHR43741:SF4">
    <property type="entry name" value="FMN-DEPENDENT NADH:QUINONE OXIDOREDUCTASE"/>
    <property type="match status" value="1"/>
</dbReference>
<dbReference type="OrthoDB" id="9805013at2"/>
<dbReference type="EC" id="1.6.5.-" evidence="6"/>
<comment type="subunit">
    <text evidence="6">Homodimer.</text>
</comment>
<keyword evidence="4 6" id="KW-0520">NAD</keyword>
<dbReference type="AlphaFoldDB" id="A0A7X4YUE5"/>
<dbReference type="EC" id="1.7.1.17" evidence="6"/>
<comment type="similarity">
    <text evidence="6">Belongs to the azoreductase type 1 family.</text>
</comment>
<proteinExistence type="inferred from homology"/>
<dbReference type="GO" id="GO:0009055">
    <property type="term" value="F:electron transfer activity"/>
    <property type="evidence" value="ECO:0007669"/>
    <property type="project" value="UniProtKB-UniRule"/>
</dbReference>
<dbReference type="SUPFAM" id="SSF52218">
    <property type="entry name" value="Flavoproteins"/>
    <property type="match status" value="1"/>
</dbReference>
<evidence type="ECO:0000256" key="1">
    <source>
        <dbReference type="ARBA" id="ARBA00022630"/>
    </source>
</evidence>
<comment type="caution">
    <text evidence="8">The sequence shown here is derived from an EMBL/GenBank/DDBJ whole genome shotgun (WGS) entry which is preliminary data.</text>
</comment>
<dbReference type="Pfam" id="PF02525">
    <property type="entry name" value="Flavodoxin_2"/>
    <property type="match status" value="1"/>
</dbReference>
<evidence type="ECO:0000313" key="9">
    <source>
        <dbReference type="Proteomes" id="UP000558113"/>
    </source>
</evidence>
<comment type="caution">
    <text evidence="6">Lacks conserved residue(s) required for the propagation of feature annotation.</text>
</comment>
<keyword evidence="3 6" id="KW-0560">Oxidoreductase</keyword>
<accession>A0A7X4YUE5</accession>
<dbReference type="InterPro" id="IPR029039">
    <property type="entry name" value="Flavoprotein-like_sf"/>
</dbReference>
<comment type="catalytic activity">
    <reaction evidence="6">
        <text>2 a quinone + NADH + H(+) = 2 a 1,4-benzosemiquinone + NAD(+)</text>
        <dbReference type="Rhea" id="RHEA:65952"/>
        <dbReference type="ChEBI" id="CHEBI:15378"/>
        <dbReference type="ChEBI" id="CHEBI:57540"/>
        <dbReference type="ChEBI" id="CHEBI:57945"/>
        <dbReference type="ChEBI" id="CHEBI:132124"/>
        <dbReference type="ChEBI" id="CHEBI:134225"/>
    </reaction>
</comment>
<evidence type="ECO:0000256" key="2">
    <source>
        <dbReference type="ARBA" id="ARBA00022643"/>
    </source>
</evidence>
<gene>
    <name evidence="6" type="primary">azoR</name>
    <name evidence="8" type="ORF">GT003_27490</name>
</gene>
<dbReference type="InterPro" id="IPR050104">
    <property type="entry name" value="FMN-dep_NADH:Q_OxRdtase_AzoR1"/>
</dbReference>
<protein>
    <recommendedName>
        <fullName evidence="6">FMN dependent NADH:quinone oxidoreductase</fullName>
        <ecNumber evidence="6">1.6.5.-</ecNumber>
    </recommendedName>
    <alternativeName>
        <fullName evidence="6">Azo-dye reductase</fullName>
    </alternativeName>
    <alternativeName>
        <fullName evidence="6">FMN-dependent NADH-azo compound oxidoreductase</fullName>
    </alternativeName>
    <alternativeName>
        <fullName evidence="6">FMN-dependent NADH-azoreductase</fullName>
        <ecNumber evidence="6">1.7.1.17</ecNumber>
    </alternativeName>
</protein>
<evidence type="ECO:0000256" key="6">
    <source>
        <dbReference type="HAMAP-Rule" id="MF_01216"/>
    </source>
</evidence>
<feature type="domain" description="Flavodoxin-like fold" evidence="7">
    <location>
        <begin position="3"/>
        <end position="203"/>
    </location>
</feature>
<dbReference type="GO" id="GO:0016652">
    <property type="term" value="F:oxidoreductase activity, acting on NAD(P)H as acceptor"/>
    <property type="evidence" value="ECO:0007669"/>
    <property type="project" value="UniProtKB-UniRule"/>
</dbReference>
<comment type="function">
    <text evidence="6">Quinone reductase that provides resistance to thiol-specific stress caused by electrophilic quinones.</text>
</comment>
<keyword evidence="1 6" id="KW-0285">Flavoprotein</keyword>
<organism evidence="8 9">
    <name type="scientific">Paenibacillus sacheonensis</name>
    <dbReference type="NCBI Taxonomy" id="742054"/>
    <lineage>
        <taxon>Bacteria</taxon>
        <taxon>Bacillati</taxon>
        <taxon>Bacillota</taxon>
        <taxon>Bacilli</taxon>
        <taxon>Bacillales</taxon>
        <taxon>Paenibacillaceae</taxon>
        <taxon>Paenibacillus</taxon>
    </lineage>
</organism>
<dbReference type="EMBL" id="JAAAMU010000022">
    <property type="protein sequence ID" value="NBC72745.1"/>
    <property type="molecule type" value="Genomic_DNA"/>
</dbReference>
<evidence type="ECO:0000313" key="8">
    <source>
        <dbReference type="EMBL" id="NBC72745.1"/>
    </source>
</evidence>
<dbReference type="InterPro" id="IPR003680">
    <property type="entry name" value="Flavodoxin_fold"/>
</dbReference>
<evidence type="ECO:0000256" key="5">
    <source>
        <dbReference type="ARBA" id="ARBA00048542"/>
    </source>
</evidence>
<dbReference type="HAMAP" id="MF_01216">
    <property type="entry name" value="Azoreductase_type1"/>
    <property type="match status" value="1"/>
</dbReference>
<comment type="catalytic activity">
    <reaction evidence="5">
        <text>N,N-dimethyl-1,4-phenylenediamine + anthranilate + 2 NAD(+) = 2-(4-dimethylaminophenyl)diazenylbenzoate + 2 NADH + 2 H(+)</text>
        <dbReference type="Rhea" id="RHEA:55872"/>
        <dbReference type="ChEBI" id="CHEBI:15378"/>
        <dbReference type="ChEBI" id="CHEBI:15783"/>
        <dbReference type="ChEBI" id="CHEBI:16567"/>
        <dbReference type="ChEBI" id="CHEBI:57540"/>
        <dbReference type="ChEBI" id="CHEBI:57945"/>
        <dbReference type="ChEBI" id="CHEBI:71579"/>
        <dbReference type="EC" id="1.7.1.17"/>
    </reaction>
    <physiologicalReaction direction="right-to-left" evidence="5">
        <dbReference type="Rhea" id="RHEA:55874"/>
    </physiologicalReaction>
</comment>
<comment type="cofactor">
    <cofactor evidence="6">
        <name>FMN</name>
        <dbReference type="ChEBI" id="CHEBI:58210"/>
    </cofactor>
    <text evidence="6">Binds 1 FMN per subunit.</text>
</comment>
<dbReference type="RefSeq" id="WP_161704043.1">
    <property type="nucleotide sequence ID" value="NZ_JAAAMU010000022.1"/>
</dbReference>
<dbReference type="GO" id="GO:0016655">
    <property type="term" value="F:oxidoreductase activity, acting on NAD(P)H, quinone or similar compound as acceptor"/>
    <property type="evidence" value="ECO:0007669"/>
    <property type="project" value="InterPro"/>
</dbReference>
<dbReference type="Proteomes" id="UP000558113">
    <property type="component" value="Unassembled WGS sequence"/>
</dbReference>
<dbReference type="GO" id="GO:0010181">
    <property type="term" value="F:FMN binding"/>
    <property type="evidence" value="ECO:0007669"/>
    <property type="project" value="UniProtKB-UniRule"/>
</dbReference>
<evidence type="ECO:0000256" key="4">
    <source>
        <dbReference type="ARBA" id="ARBA00023027"/>
    </source>
</evidence>
<name>A0A7X4YUE5_9BACL</name>
<reference evidence="8 9" key="1">
    <citation type="submission" date="2020-01" db="EMBL/GenBank/DDBJ databases">
        <title>Paenibacillus soybeanensis sp. nov. isolated from the nodules of soybean (Glycine max(L.) Merr).</title>
        <authorList>
            <person name="Wang H."/>
        </authorList>
    </citation>
    <scope>NUCLEOTIDE SEQUENCE [LARGE SCALE GENOMIC DNA]</scope>
    <source>
        <strain evidence="8 9">DSM 23054</strain>
    </source>
</reference>
<evidence type="ECO:0000259" key="7">
    <source>
        <dbReference type="Pfam" id="PF02525"/>
    </source>
</evidence>
<dbReference type="InterPro" id="IPR023048">
    <property type="entry name" value="NADH:quinone_OxRdtase_FMN_depd"/>
</dbReference>
<dbReference type="PANTHER" id="PTHR43741">
    <property type="entry name" value="FMN-DEPENDENT NADH-AZOREDUCTASE 1"/>
    <property type="match status" value="1"/>
</dbReference>
<keyword evidence="2 6" id="KW-0288">FMN</keyword>
<dbReference type="Gene3D" id="3.40.50.360">
    <property type="match status" value="1"/>
</dbReference>
<dbReference type="NCBIfam" id="NF010075">
    <property type="entry name" value="PRK13556.1"/>
    <property type="match status" value="1"/>
</dbReference>
<evidence type="ECO:0000256" key="3">
    <source>
        <dbReference type="ARBA" id="ARBA00023002"/>
    </source>
</evidence>
<sequence>MANVLFVKSNDRPSDVAISNQMYHRFLTSYQEANPNDTITELNLFEKNLPYFGNDVLTGLYKESKGIDATDGEKIAADTANTYMSQFLNSDKIVFAFPLWNFTVPAPLINYVSYLSQAGKTFKYTSEGPVGLVGDKKVVLLSARGGDYSSEAMQALEMAQNYMKAILRFWGIHQPEVVVIEGHAQYADRAKDIIEKGLKETAEVAAAF</sequence>
<keyword evidence="9" id="KW-1185">Reference proteome</keyword>